<feature type="compositionally biased region" description="Low complexity" evidence="1">
    <location>
        <begin position="48"/>
        <end position="63"/>
    </location>
</feature>
<proteinExistence type="predicted"/>
<comment type="caution">
    <text evidence="6">The sequence shown here is derived from an EMBL/GenBank/DDBJ whole genome shotgun (WGS) entry which is preliminary data.</text>
</comment>
<reference evidence="6" key="1">
    <citation type="submission" date="2020-03" db="EMBL/GenBank/DDBJ databases">
        <title>Site-based positive gene gene selection in Geosmithia morbida across the United States reveals a broad range of putative effectors and factors for local host and environmental adapation.</title>
        <authorList>
            <person name="Onufrak A."/>
            <person name="Murdoch R.W."/>
            <person name="Gazis R."/>
            <person name="Huff M."/>
            <person name="Staton M."/>
            <person name="Klingeman W."/>
            <person name="Hadziabdic D."/>
        </authorList>
    </citation>
    <scope>NUCLEOTIDE SEQUENCE</scope>
    <source>
        <strain evidence="6">1262</strain>
    </source>
</reference>
<organism evidence="6 7">
    <name type="scientific">Geosmithia morbida</name>
    <dbReference type="NCBI Taxonomy" id="1094350"/>
    <lineage>
        <taxon>Eukaryota</taxon>
        <taxon>Fungi</taxon>
        <taxon>Dikarya</taxon>
        <taxon>Ascomycota</taxon>
        <taxon>Pezizomycotina</taxon>
        <taxon>Sordariomycetes</taxon>
        <taxon>Hypocreomycetidae</taxon>
        <taxon>Hypocreales</taxon>
        <taxon>Bionectriaceae</taxon>
        <taxon>Geosmithia</taxon>
    </lineage>
</organism>
<sequence length="860" mass="91995">MAAEPSERSSLLPVGGDREDDQDQPSSSETAPLLAPQGDGDEAALQESSVSSSPSQAGRSSGSGWRWPSLIAGVVMVALVIAVLLCGFLLPGAVKVYAENAAVLEPRSLSVESITNDGVRARIRAEFHLDGSRVSDPHARRIGRFTTGIMRYLSTEETRVSVYAPGYDDSLLGSVAVPPLTVSIVDGHSTLLDIVADLVPGDVDNIRRIANSWLDGKLDNLKLTGSTSITLKSGFIPLGSHDVVESMVFEASKIPSLPEHKIERLSFHEVPLGRGGQQAIGANVTLSAHNDYPVGLDVPPLSFEILLANCDDSDSYIAVAEAITDPVEVQPEADVYAAALGIIRKIPEPLTRSCPDSNTSPLDHFMHRYLHGEDAQIWVRGARSNGSDTPEWIVSILEDMMVPVGFPGKSFGDVIRNFTAEDVDFQMPSPFADPGDPDGVPRVSGTIMVVAALPEEFDLEMGVGNIRCDADLYYEGDKLGELNMSKWVGANSTRIVGDDDSGETLIMISSHVDKVPLSITDNSVFAEVLQEMLFGDEDVLLQVQASVDVKVGTVLGNLPLKGVPANGTIPVKHLPKSMYNALEPQVDELRILNTSDTGTWMQARVNFTNPFPYTASIPRLNVHLLGQDTVLGSATATDINLRLGNNTGHYIEAIWDPILLGNDPDSDSEPARDRARRWLSDYVSGKNTTLEVRTHAGTFPTMPLLGQALSGLNLTVPTPHLGLPGGDHGGGGGTPPTGDGHFVRDATFHLLSSTATFTLASPLHGTTVYLDRIDARAFYNSTEPVGRILTTNPFSVPPGLSTSPKLPVYLSPGGIGYDKLRGALGGKLDLDCVANVSIRIGQWTEWVEYTGSGVGAKVRL</sequence>
<dbReference type="InterPro" id="IPR046368">
    <property type="entry name" value="Tag1"/>
</dbReference>
<dbReference type="OrthoDB" id="5596576at2759"/>
<dbReference type="GO" id="GO:0000329">
    <property type="term" value="C:fungal-type vacuole membrane"/>
    <property type="evidence" value="ECO:0007669"/>
    <property type="project" value="InterPro"/>
</dbReference>
<name>A0A9P5D2F6_9HYPO</name>
<dbReference type="InterPro" id="IPR055011">
    <property type="entry name" value="Tag1_C"/>
</dbReference>
<feature type="domain" description="Tag1-like fifth Ig-like" evidence="5">
    <location>
        <begin position="738"/>
        <end position="846"/>
    </location>
</feature>
<dbReference type="EMBL" id="JAANYQ010000005">
    <property type="protein sequence ID" value="KAF4123812.1"/>
    <property type="molecule type" value="Genomic_DNA"/>
</dbReference>
<gene>
    <name evidence="6" type="ORF">GMORB2_5528</name>
</gene>
<protein>
    <submittedName>
        <fullName evidence="6">Uncharacterized protein</fullName>
    </submittedName>
</protein>
<dbReference type="AlphaFoldDB" id="A0A9P5D2F6"/>
<feature type="region of interest" description="Disordered" evidence="1">
    <location>
        <begin position="1"/>
        <end position="63"/>
    </location>
</feature>
<evidence type="ECO:0000313" key="6">
    <source>
        <dbReference type="EMBL" id="KAF4123812.1"/>
    </source>
</evidence>
<dbReference type="Pfam" id="PF26153">
    <property type="entry name" value="LEA-2L_5"/>
    <property type="match status" value="1"/>
</dbReference>
<dbReference type="InterPro" id="IPR059065">
    <property type="entry name" value="Ig_Tag1-like_4th"/>
</dbReference>
<dbReference type="PANTHER" id="PTHR35895:SF3">
    <property type="entry name" value="PRE-RRNA PROCESSING PROTEIN"/>
    <property type="match status" value="1"/>
</dbReference>
<keyword evidence="2" id="KW-0812">Transmembrane</keyword>
<dbReference type="Pfam" id="PF26150">
    <property type="entry name" value="LEA-2_4"/>
    <property type="match status" value="1"/>
</dbReference>
<feature type="domain" description="Tag1 C-terminal" evidence="3">
    <location>
        <begin position="459"/>
        <end position="572"/>
    </location>
</feature>
<dbReference type="PANTHER" id="PTHR35895">
    <property type="entry name" value="CHROMOSOME 16, WHOLE GENOME SHOTGUN SEQUENCE"/>
    <property type="match status" value="1"/>
</dbReference>
<evidence type="ECO:0000313" key="7">
    <source>
        <dbReference type="Proteomes" id="UP000749293"/>
    </source>
</evidence>
<accession>A0A9P5D2F6</accession>
<evidence type="ECO:0000259" key="5">
    <source>
        <dbReference type="Pfam" id="PF26153"/>
    </source>
</evidence>
<dbReference type="InterPro" id="IPR059066">
    <property type="entry name" value="Ig_Tag1-like_5th"/>
</dbReference>
<dbReference type="Pfam" id="PF26174">
    <property type="entry name" value="LEA-2_1"/>
    <property type="match status" value="1"/>
</dbReference>
<evidence type="ECO:0000256" key="2">
    <source>
        <dbReference type="SAM" id="Phobius"/>
    </source>
</evidence>
<keyword evidence="2" id="KW-0472">Membrane</keyword>
<keyword evidence="2" id="KW-1133">Transmembrane helix</keyword>
<dbReference type="Proteomes" id="UP000749293">
    <property type="component" value="Unassembled WGS sequence"/>
</dbReference>
<dbReference type="RefSeq" id="XP_035322464.1">
    <property type="nucleotide sequence ID" value="XM_035467498.1"/>
</dbReference>
<evidence type="ECO:0000256" key="1">
    <source>
        <dbReference type="SAM" id="MobiDB-lite"/>
    </source>
</evidence>
<feature type="transmembrane region" description="Helical" evidence="2">
    <location>
        <begin position="69"/>
        <end position="90"/>
    </location>
</feature>
<feature type="domain" description="Tag1-like fourth Ig-like" evidence="4">
    <location>
        <begin position="584"/>
        <end position="703"/>
    </location>
</feature>
<dbReference type="Pfam" id="PF22786">
    <property type="entry name" value="Tag1_C"/>
    <property type="match status" value="1"/>
</dbReference>
<dbReference type="GeneID" id="55971753"/>
<evidence type="ECO:0000259" key="3">
    <source>
        <dbReference type="Pfam" id="PF22786"/>
    </source>
</evidence>
<keyword evidence="7" id="KW-1185">Reference proteome</keyword>
<evidence type="ECO:0000259" key="4">
    <source>
        <dbReference type="Pfam" id="PF26150"/>
    </source>
</evidence>